<dbReference type="AlphaFoldDB" id="A0AAE0SHM9"/>
<accession>A0AAE0SHM9</accession>
<evidence type="ECO:0000313" key="1">
    <source>
        <dbReference type="EMBL" id="KAK3591888.1"/>
    </source>
</evidence>
<feature type="non-terminal residue" evidence="1">
    <location>
        <position position="57"/>
    </location>
</feature>
<gene>
    <name evidence="1" type="ORF">CHS0354_005097</name>
</gene>
<reference evidence="1" key="2">
    <citation type="journal article" date="2021" name="Genome Biol. Evol.">
        <title>Developing a high-quality reference genome for a parasitic bivalve with doubly uniparental inheritance (Bivalvia: Unionida).</title>
        <authorList>
            <person name="Smith C.H."/>
        </authorList>
    </citation>
    <scope>NUCLEOTIDE SEQUENCE</scope>
    <source>
        <strain evidence="1">CHS0354</strain>
        <tissue evidence="1">Mantle</tissue>
    </source>
</reference>
<reference evidence="1" key="1">
    <citation type="journal article" date="2021" name="Genome Biol. Evol.">
        <title>A High-Quality Reference Genome for a Parasitic Bivalve with Doubly Uniparental Inheritance (Bivalvia: Unionida).</title>
        <authorList>
            <person name="Smith C.H."/>
        </authorList>
    </citation>
    <scope>NUCLEOTIDE SEQUENCE</scope>
    <source>
        <strain evidence="1">CHS0354</strain>
    </source>
</reference>
<comment type="caution">
    <text evidence="1">The sequence shown here is derived from an EMBL/GenBank/DDBJ whole genome shotgun (WGS) entry which is preliminary data.</text>
</comment>
<proteinExistence type="predicted"/>
<protein>
    <submittedName>
        <fullName evidence="1">Uncharacterized protein</fullName>
    </submittedName>
</protein>
<evidence type="ECO:0000313" key="2">
    <source>
        <dbReference type="Proteomes" id="UP001195483"/>
    </source>
</evidence>
<keyword evidence="2" id="KW-1185">Reference proteome</keyword>
<organism evidence="1 2">
    <name type="scientific">Potamilus streckersoni</name>
    <dbReference type="NCBI Taxonomy" id="2493646"/>
    <lineage>
        <taxon>Eukaryota</taxon>
        <taxon>Metazoa</taxon>
        <taxon>Spiralia</taxon>
        <taxon>Lophotrochozoa</taxon>
        <taxon>Mollusca</taxon>
        <taxon>Bivalvia</taxon>
        <taxon>Autobranchia</taxon>
        <taxon>Heteroconchia</taxon>
        <taxon>Palaeoheterodonta</taxon>
        <taxon>Unionida</taxon>
        <taxon>Unionoidea</taxon>
        <taxon>Unionidae</taxon>
        <taxon>Ambleminae</taxon>
        <taxon>Lampsilini</taxon>
        <taxon>Potamilus</taxon>
    </lineage>
</organism>
<sequence>MMKLNLNRLFNNRFRRRPFIMKLKGNEYENLMLKCNNMLENLEANKRRSGCGIGSEF</sequence>
<dbReference type="Proteomes" id="UP001195483">
    <property type="component" value="Unassembled WGS sequence"/>
</dbReference>
<dbReference type="EMBL" id="JAEAOA010000364">
    <property type="protein sequence ID" value="KAK3591888.1"/>
    <property type="molecule type" value="Genomic_DNA"/>
</dbReference>
<reference evidence="1" key="3">
    <citation type="submission" date="2023-05" db="EMBL/GenBank/DDBJ databases">
        <authorList>
            <person name="Smith C.H."/>
        </authorList>
    </citation>
    <scope>NUCLEOTIDE SEQUENCE</scope>
    <source>
        <strain evidence="1">CHS0354</strain>
        <tissue evidence="1">Mantle</tissue>
    </source>
</reference>
<name>A0AAE0SHM9_9BIVA</name>